<reference evidence="2 3" key="1">
    <citation type="submission" date="2015-10" db="EMBL/GenBank/DDBJ databases">
        <title>Full genome of DAOMC 229536 Phialocephala scopiformis, a fungal endophyte of spruce producing the potent anti-insectan compound rugulosin.</title>
        <authorList>
            <consortium name="DOE Joint Genome Institute"/>
            <person name="Walker A.K."/>
            <person name="Frasz S.L."/>
            <person name="Seifert K.A."/>
            <person name="Miller J.D."/>
            <person name="Mondo S.J."/>
            <person name="Labutti K."/>
            <person name="Lipzen A."/>
            <person name="Dockter R."/>
            <person name="Kennedy M."/>
            <person name="Grigoriev I.V."/>
            <person name="Spatafora J.W."/>
        </authorList>
    </citation>
    <scope>NUCLEOTIDE SEQUENCE [LARGE SCALE GENOMIC DNA]</scope>
    <source>
        <strain evidence="2 3">CBS 120377</strain>
    </source>
</reference>
<feature type="region of interest" description="Disordered" evidence="1">
    <location>
        <begin position="1"/>
        <end position="26"/>
    </location>
</feature>
<gene>
    <name evidence="2" type="ORF">LY89DRAFT_741874</name>
</gene>
<dbReference type="InParanoid" id="A0A132B9G4"/>
<sequence length="170" mass="19195">MKVPSPNTGATPRPEPTSPTPKPSTTKTGCAYRAWYYNLVLVARIFNRTTQELNAALPSHEDGVNELLKKAFGKVVDNLEKTAVKDEQEMKEGDGKQIRRYDIRKLYGYEPELFWNSLERFCVLAVRDEELDEFFNTFFSGGMSRGMKGSVSPLGDEYAILKGLRGDHPL</sequence>
<protein>
    <submittedName>
        <fullName evidence="2">Uncharacterized protein</fullName>
    </submittedName>
</protein>
<organism evidence="2 3">
    <name type="scientific">Mollisia scopiformis</name>
    <name type="common">Conifer needle endophyte fungus</name>
    <name type="synonym">Phialocephala scopiformis</name>
    <dbReference type="NCBI Taxonomy" id="149040"/>
    <lineage>
        <taxon>Eukaryota</taxon>
        <taxon>Fungi</taxon>
        <taxon>Dikarya</taxon>
        <taxon>Ascomycota</taxon>
        <taxon>Pezizomycotina</taxon>
        <taxon>Leotiomycetes</taxon>
        <taxon>Helotiales</taxon>
        <taxon>Mollisiaceae</taxon>
        <taxon>Mollisia</taxon>
    </lineage>
</organism>
<dbReference type="RefSeq" id="XP_018062869.1">
    <property type="nucleotide sequence ID" value="XM_018220768.1"/>
</dbReference>
<dbReference type="KEGG" id="psco:LY89DRAFT_741874"/>
<accession>A0A132B9G4</accession>
<dbReference type="Proteomes" id="UP000070700">
    <property type="component" value="Unassembled WGS sequence"/>
</dbReference>
<feature type="compositionally biased region" description="Polar residues" evidence="1">
    <location>
        <begin position="1"/>
        <end position="10"/>
    </location>
</feature>
<proteinExistence type="predicted"/>
<name>A0A132B9G4_MOLSC</name>
<evidence type="ECO:0000313" key="2">
    <source>
        <dbReference type="EMBL" id="KUJ08514.1"/>
    </source>
</evidence>
<keyword evidence="3" id="KW-1185">Reference proteome</keyword>
<dbReference type="GeneID" id="28830494"/>
<evidence type="ECO:0000256" key="1">
    <source>
        <dbReference type="SAM" id="MobiDB-lite"/>
    </source>
</evidence>
<feature type="compositionally biased region" description="Pro residues" evidence="1">
    <location>
        <begin position="13"/>
        <end position="22"/>
    </location>
</feature>
<evidence type="ECO:0000313" key="3">
    <source>
        <dbReference type="Proteomes" id="UP000070700"/>
    </source>
</evidence>
<dbReference type="AlphaFoldDB" id="A0A132B9G4"/>
<dbReference type="EMBL" id="KQ947435">
    <property type="protein sequence ID" value="KUJ08514.1"/>
    <property type="molecule type" value="Genomic_DNA"/>
</dbReference>